<sequence>MSLPIQAVISATGCYLPSVSIRNESFANHHFLERDGSPLRHNQNTVLEKFQAISGIEERRYAQPDQQASDLGFLAALNALDSSGIDPESLDYLIVAHNFGDVAPNSNRVTQVPSLAARIKARLGISNPSCVAYDLVFGCPGWLEGVIQAQYYIRSGDARRCLIIGCETLSRVTDPYDRDTMLFSDGAGALILEAASGGRAGVLAHCTQSHAVEHAQLLSMDRSNAPDQAGQQDLFMKMNGRKLYELALNQVPLVIKAALDKAGVPLSSISKVLIHQANEKMDRAILHRLFGLYGLPIPSSALMPMTISWLGNSSVATIPTLLDLLLKGALDSHQINPGDQVVFASVGAGMNINALVYRF</sequence>
<evidence type="ECO:0000313" key="6">
    <source>
        <dbReference type="Proteomes" id="UP001597116"/>
    </source>
</evidence>
<evidence type="ECO:0000259" key="4">
    <source>
        <dbReference type="Pfam" id="PF08545"/>
    </source>
</evidence>
<keyword evidence="1" id="KW-0808">Transferase</keyword>
<feature type="domain" description="Beta-ketoacyl-[acyl-carrier-protein] synthase III N-terminal" evidence="4">
    <location>
        <begin position="133"/>
        <end position="205"/>
    </location>
</feature>
<dbReference type="Pfam" id="PF08541">
    <property type="entry name" value="ACP_syn_III_C"/>
    <property type="match status" value="1"/>
</dbReference>
<proteinExistence type="predicted"/>
<dbReference type="InterPro" id="IPR016039">
    <property type="entry name" value="Thiolase-like"/>
</dbReference>
<dbReference type="InterPro" id="IPR013747">
    <property type="entry name" value="ACP_syn_III_C"/>
</dbReference>
<comment type="caution">
    <text evidence="5">The sequence shown here is derived from an EMBL/GenBank/DDBJ whole genome shotgun (WGS) entry which is preliminary data.</text>
</comment>
<evidence type="ECO:0000313" key="5">
    <source>
        <dbReference type="EMBL" id="MFD1143735.1"/>
    </source>
</evidence>
<dbReference type="InterPro" id="IPR013751">
    <property type="entry name" value="ACP_syn_III_N"/>
</dbReference>
<dbReference type="PANTHER" id="PTHR34069">
    <property type="entry name" value="3-OXOACYL-[ACYL-CARRIER-PROTEIN] SYNTHASE 3"/>
    <property type="match status" value="1"/>
</dbReference>
<gene>
    <name evidence="5" type="ORF">ACFQ4C_21585</name>
</gene>
<keyword evidence="2" id="KW-0012">Acyltransferase</keyword>
<reference evidence="6" key="1">
    <citation type="journal article" date="2019" name="Int. J. Syst. Evol. Microbiol.">
        <title>The Global Catalogue of Microorganisms (GCM) 10K type strain sequencing project: providing services to taxonomists for standard genome sequencing and annotation.</title>
        <authorList>
            <consortium name="The Broad Institute Genomics Platform"/>
            <consortium name="The Broad Institute Genome Sequencing Center for Infectious Disease"/>
            <person name="Wu L."/>
            <person name="Ma J."/>
        </authorList>
    </citation>
    <scope>NUCLEOTIDE SEQUENCE [LARGE SCALE GENOMIC DNA]</scope>
    <source>
        <strain evidence="6">CCUG 55608</strain>
    </source>
</reference>
<dbReference type="SUPFAM" id="SSF53901">
    <property type="entry name" value="Thiolase-like"/>
    <property type="match status" value="1"/>
</dbReference>
<protein>
    <submittedName>
        <fullName evidence="5">3-oxoacyl-ACP synthase III family protein</fullName>
    </submittedName>
</protein>
<keyword evidence="6" id="KW-1185">Reference proteome</keyword>
<dbReference type="Proteomes" id="UP001597116">
    <property type="component" value="Unassembled WGS sequence"/>
</dbReference>
<dbReference type="Pfam" id="PF08545">
    <property type="entry name" value="ACP_syn_III"/>
    <property type="match status" value="1"/>
</dbReference>
<evidence type="ECO:0000256" key="1">
    <source>
        <dbReference type="ARBA" id="ARBA00022679"/>
    </source>
</evidence>
<dbReference type="RefSeq" id="WP_379884725.1">
    <property type="nucleotide sequence ID" value="NZ_JBHTLP010000018.1"/>
</dbReference>
<evidence type="ECO:0000256" key="2">
    <source>
        <dbReference type="ARBA" id="ARBA00023315"/>
    </source>
</evidence>
<organism evidence="5 6">
    <name type="scientific">Larkinella insperata</name>
    <dbReference type="NCBI Taxonomy" id="332158"/>
    <lineage>
        <taxon>Bacteria</taxon>
        <taxon>Pseudomonadati</taxon>
        <taxon>Bacteroidota</taxon>
        <taxon>Cytophagia</taxon>
        <taxon>Cytophagales</taxon>
        <taxon>Spirosomataceae</taxon>
        <taxon>Larkinella</taxon>
    </lineage>
</organism>
<accession>A0ABW3QNL6</accession>
<dbReference type="PANTHER" id="PTHR34069:SF3">
    <property type="entry name" value="ACYL-COA:ACYL-COA ALKYLTRANSFERASE"/>
    <property type="match status" value="1"/>
</dbReference>
<name>A0ABW3QNL6_9BACT</name>
<evidence type="ECO:0000259" key="3">
    <source>
        <dbReference type="Pfam" id="PF08541"/>
    </source>
</evidence>
<feature type="domain" description="Beta-ketoacyl-[acyl-carrier-protein] synthase III C-terminal" evidence="3">
    <location>
        <begin position="259"/>
        <end position="358"/>
    </location>
</feature>
<dbReference type="CDD" id="cd00830">
    <property type="entry name" value="KAS_III"/>
    <property type="match status" value="1"/>
</dbReference>
<dbReference type="Gene3D" id="3.40.47.10">
    <property type="match status" value="2"/>
</dbReference>
<dbReference type="EMBL" id="JBHTLP010000018">
    <property type="protein sequence ID" value="MFD1143735.1"/>
    <property type="molecule type" value="Genomic_DNA"/>
</dbReference>